<evidence type="ECO:0000313" key="5">
    <source>
        <dbReference type="Proteomes" id="UP001232163"/>
    </source>
</evidence>
<feature type="compositionally biased region" description="Pro residues" evidence="1">
    <location>
        <begin position="192"/>
        <end position="201"/>
    </location>
</feature>
<evidence type="ECO:0000256" key="1">
    <source>
        <dbReference type="SAM" id="MobiDB-lite"/>
    </source>
</evidence>
<feature type="transmembrane region" description="Helical" evidence="2">
    <location>
        <begin position="263"/>
        <end position="285"/>
    </location>
</feature>
<feature type="transmembrane region" description="Helical" evidence="2">
    <location>
        <begin position="76"/>
        <end position="95"/>
    </location>
</feature>
<dbReference type="Proteomes" id="UP001232163">
    <property type="component" value="Unassembled WGS sequence"/>
</dbReference>
<keyword evidence="2" id="KW-0812">Transmembrane</keyword>
<feature type="domain" description="Protein-glutamine gamma-glutamyltransferase-like C-terminal" evidence="3">
    <location>
        <begin position="383"/>
        <end position="450"/>
    </location>
</feature>
<organism evidence="4 5">
    <name type="scientific">Deinococcus enclensis</name>
    <dbReference type="NCBI Taxonomy" id="1049582"/>
    <lineage>
        <taxon>Bacteria</taxon>
        <taxon>Thermotogati</taxon>
        <taxon>Deinococcota</taxon>
        <taxon>Deinococci</taxon>
        <taxon>Deinococcales</taxon>
        <taxon>Deinococcaceae</taxon>
        <taxon>Deinococcus</taxon>
    </lineage>
</organism>
<comment type="caution">
    <text evidence="4">The sequence shown here is derived from an EMBL/GenBank/DDBJ whole genome shotgun (WGS) entry which is preliminary data.</text>
</comment>
<protein>
    <recommendedName>
        <fullName evidence="3">Protein-glutamine gamma-glutamyltransferase-like C-terminal domain-containing protein</fullName>
    </recommendedName>
</protein>
<evidence type="ECO:0000256" key="2">
    <source>
        <dbReference type="SAM" id="Phobius"/>
    </source>
</evidence>
<keyword evidence="2" id="KW-0472">Membrane</keyword>
<accession>A0ABT9MF11</accession>
<feature type="transmembrane region" description="Helical" evidence="2">
    <location>
        <begin position="230"/>
        <end position="247"/>
    </location>
</feature>
<feature type="transmembrane region" description="Helical" evidence="2">
    <location>
        <begin position="149"/>
        <end position="168"/>
    </location>
</feature>
<keyword evidence="5" id="KW-1185">Reference proteome</keyword>
<feature type="transmembrane region" description="Helical" evidence="2">
    <location>
        <begin position="107"/>
        <end position="128"/>
    </location>
</feature>
<dbReference type="EMBL" id="JAURUR010000009">
    <property type="protein sequence ID" value="MDP9765196.1"/>
    <property type="molecule type" value="Genomic_DNA"/>
</dbReference>
<keyword evidence="2" id="KW-1133">Transmembrane helix</keyword>
<evidence type="ECO:0000259" key="3">
    <source>
        <dbReference type="Pfam" id="PF13559"/>
    </source>
</evidence>
<feature type="region of interest" description="Disordered" evidence="1">
    <location>
        <begin position="187"/>
        <end position="207"/>
    </location>
</feature>
<evidence type="ECO:0000313" key="4">
    <source>
        <dbReference type="EMBL" id="MDP9765196.1"/>
    </source>
</evidence>
<dbReference type="RefSeq" id="WP_307466851.1">
    <property type="nucleotide sequence ID" value="NZ_JAURUR010000009.1"/>
</dbReference>
<feature type="transmembrane region" description="Helical" evidence="2">
    <location>
        <begin position="49"/>
        <end position="69"/>
    </location>
</feature>
<feature type="transmembrane region" description="Helical" evidence="2">
    <location>
        <begin position="328"/>
        <end position="349"/>
    </location>
</feature>
<gene>
    <name evidence="4" type="ORF">QO006_002644</name>
</gene>
<name>A0ABT9MF11_9DEIO</name>
<dbReference type="Pfam" id="PF13559">
    <property type="entry name" value="DUF4129"/>
    <property type="match status" value="1"/>
</dbReference>
<sequence>MRQPTSQRRLALALLPLALLGLLPAWAVLLLCVLYAAGVRHAEWVQARLLGSLLIVGLVPLPAVLTLNVSDLRSVTGVLLLYALCTGAAAALHWATGELEDGHHRGIVPVVLVGLLAPQPGLVLALMGGLMARPGLDSRTAPNAPWSAGVWRGILLASGAAVVLTAFLPRPGLNPAAWLDPTPTSVAAKANVPPPPPPHAPAPEGEGDVGRGLPVNLVLESPVADRLLEAGGPLLLLLAVLVLIAIMRERGGGKPGKRHPAQVLMVAGLLLTLALWLVAGLLLSVGGERGGDPQLGGASLKDAMGKLAAGLTGAGDRASVNITPGALALLWALVGLTVLGILGVATHLLRTQRRLAAEVTDPVDASAPDESASLQAVHRVRIAYAQAEQALAATGRIRAAAETPDGFATRLTLQDPALHPALVALTRAYLPVRYGGDLTDQDADAAEKAVQDLTRLLPTLPPRLPDLGA</sequence>
<dbReference type="InterPro" id="IPR025403">
    <property type="entry name" value="TgpA-like_C"/>
</dbReference>
<reference evidence="4 5" key="1">
    <citation type="submission" date="2023-07" db="EMBL/GenBank/DDBJ databases">
        <title>Genomic Encyclopedia of Type Strains, Phase IV (KMG-IV): sequencing the most valuable type-strain genomes for metagenomic binning, comparative biology and taxonomic classification.</title>
        <authorList>
            <person name="Goeker M."/>
        </authorList>
    </citation>
    <scope>NUCLEOTIDE SEQUENCE [LARGE SCALE GENOMIC DNA]</scope>
    <source>
        <strain evidence="4 5">NIO-1023</strain>
    </source>
</reference>
<proteinExistence type="predicted"/>
<feature type="transmembrane region" description="Helical" evidence="2">
    <location>
        <begin position="12"/>
        <end position="37"/>
    </location>
</feature>